<evidence type="ECO:0008006" key="4">
    <source>
        <dbReference type="Google" id="ProtNLM"/>
    </source>
</evidence>
<sequence length="178" mass="19819">MSDSNKSSVGKWLLVFILLQGCILAGILIKSAIPLWTGQQIRVKMNPVDPRSLFRGNYAQITYPFSQVSADKFEQPELLREGEIVYASLKPSADNLWVLDSVSLETPAGGVFLRGRMAQMISWREPKVFRIKYGVEAWFAPKDKALALEAQLRDKSGVAVLKVADNGQARIESIEANH</sequence>
<evidence type="ECO:0000313" key="3">
    <source>
        <dbReference type="Proteomes" id="UP000244906"/>
    </source>
</evidence>
<dbReference type="InterPro" id="IPR025833">
    <property type="entry name" value="GDYXXLXY"/>
</dbReference>
<dbReference type="OrthoDB" id="4868247at2"/>
<keyword evidence="3" id="KW-1185">Reference proteome</keyword>
<dbReference type="PROSITE" id="PS51257">
    <property type="entry name" value="PROKAR_LIPOPROTEIN"/>
    <property type="match status" value="1"/>
</dbReference>
<reference evidence="2 3" key="1">
    <citation type="submission" date="2018-04" db="EMBL/GenBank/DDBJ databases">
        <title>Thalassorhabdus spongiae gen. nov., sp. nov., isolated from a marine sponge in South-West Iceland.</title>
        <authorList>
            <person name="Knobloch S."/>
            <person name="Daussin A."/>
            <person name="Johannsson R."/>
            <person name="Marteinsson V.T."/>
        </authorList>
    </citation>
    <scope>NUCLEOTIDE SEQUENCE [LARGE SCALE GENOMIC DNA]</scope>
    <source>
        <strain evidence="2 3">Hp12</strain>
    </source>
</reference>
<evidence type="ECO:0000256" key="1">
    <source>
        <dbReference type="SAM" id="Phobius"/>
    </source>
</evidence>
<dbReference type="Pfam" id="PF14345">
    <property type="entry name" value="GDYXXLXY"/>
    <property type="match status" value="1"/>
</dbReference>
<proteinExistence type="predicted"/>
<keyword evidence="1" id="KW-1133">Transmembrane helix</keyword>
<accession>A0A2V1H198</accession>
<gene>
    <name evidence="2" type="ORF">DC094_13785</name>
</gene>
<feature type="transmembrane region" description="Helical" evidence="1">
    <location>
        <begin position="12"/>
        <end position="36"/>
    </location>
</feature>
<dbReference type="RefSeq" id="WP_116687676.1">
    <property type="nucleotide sequence ID" value="NZ_CAWNYD010000005.1"/>
</dbReference>
<comment type="caution">
    <text evidence="2">The sequence shown here is derived from an EMBL/GenBank/DDBJ whole genome shotgun (WGS) entry which is preliminary data.</text>
</comment>
<keyword evidence="1" id="KW-0472">Membrane</keyword>
<keyword evidence="1" id="KW-0812">Transmembrane</keyword>
<name>A0A2V1H198_9GAMM</name>
<organism evidence="2 3">
    <name type="scientific">Pelagibaculum spongiae</name>
    <dbReference type="NCBI Taxonomy" id="2080658"/>
    <lineage>
        <taxon>Bacteria</taxon>
        <taxon>Pseudomonadati</taxon>
        <taxon>Pseudomonadota</taxon>
        <taxon>Gammaproteobacteria</taxon>
        <taxon>Oceanospirillales</taxon>
        <taxon>Pelagibaculum</taxon>
    </lineage>
</organism>
<dbReference type="AlphaFoldDB" id="A0A2V1H198"/>
<dbReference type="Proteomes" id="UP000244906">
    <property type="component" value="Unassembled WGS sequence"/>
</dbReference>
<evidence type="ECO:0000313" key="2">
    <source>
        <dbReference type="EMBL" id="PVZ68350.1"/>
    </source>
</evidence>
<protein>
    <recommendedName>
        <fullName evidence="4">GDYXXLXY domain-containing protein</fullName>
    </recommendedName>
</protein>
<dbReference type="EMBL" id="QDDL01000005">
    <property type="protein sequence ID" value="PVZ68350.1"/>
    <property type="molecule type" value="Genomic_DNA"/>
</dbReference>